<dbReference type="PROSITE" id="PS00674">
    <property type="entry name" value="AAA"/>
    <property type="match status" value="1"/>
</dbReference>
<dbReference type="OrthoDB" id="10254455at2759"/>
<reference evidence="7 8" key="1">
    <citation type="submission" date="2009-08" db="EMBL/GenBank/DDBJ databases">
        <title>The Genome Sequence of Spizellomyces punctatus strain DAOM BR117.</title>
        <authorList>
            <consortium name="The Broad Institute Genome Sequencing Platform"/>
            <person name="Russ C."/>
            <person name="Cuomo C."/>
            <person name="Shea T."/>
            <person name="Young S.K."/>
            <person name="Zeng Q."/>
            <person name="Koehrsen M."/>
            <person name="Haas B."/>
            <person name="Borodovsky M."/>
            <person name="Guigo R."/>
            <person name="Alvarado L."/>
            <person name="Berlin A."/>
            <person name="Bochicchio J."/>
            <person name="Borenstein D."/>
            <person name="Chapman S."/>
            <person name="Chen Z."/>
            <person name="Engels R."/>
            <person name="Freedman E."/>
            <person name="Gellesch M."/>
            <person name="Goldberg J."/>
            <person name="Griggs A."/>
            <person name="Gujja S."/>
            <person name="Heiman D."/>
            <person name="Hepburn T."/>
            <person name="Howarth C."/>
            <person name="Jen D."/>
            <person name="Larson L."/>
            <person name="Lewis B."/>
            <person name="Mehta T."/>
            <person name="Park D."/>
            <person name="Pearson M."/>
            <person name="Roberts A."/>
            <person name="Saif S."/>
            <person name="Shenoy N."/>
            <person name="Sisk P."/>
            <person name="Stolte C."/>
            <person name="Sykes S."/>
            <person name="Thomson T."/>
            <person name="Walk T."/>
            <person name="White J."/>
            <person name="Yandava C."/>
            <person name="Burger G."/>
            <person name="Gray M.W."/>
            <person name="Holland P.W.H."/>
            <person name="King N."/>
            <person name="Lang F.B.F."/>
            <person name="Roger A.J."/>
            <person name="Ruiz-Trillo I."/>
            <person name="Lander E."/>
            <person name="Nusbaum C."/>
        </authorList>
    </citation>
    <scope>NUCLEOTIDE SEQUENCE [LARGE SCALE GENOMIC DNA]</scope>
    <source>
        <strain evidence="7 8">DAOM BR117</strain>
    </source>
</reference>
<dbReference type="EMBL" id="KQ257453">
    <property type="protein sequence ID" value="KND02537.1"/>
    <property type="molecule type" value="Genomic_DNA"/>
</dbReference>
<feature type="domain" description="AAA+ ATPase" evidence="6">
    <location>
        <begin position="307"/>
        <end position="443"/>
    </location>
</feature>
<dbReference type="FunFam" id="3.40.50.300:FF:001025">
    <property type="entry name" value="ATPase family, AAA domain-containing 2B"/>
    <property type="match status" value="1"/>
</dbReference>
<dbReference type="GO" id="GO:0016887">
    <property type="term" value="F:ATP hydrolysis activity"/>
    <property type="evidence" value="ECO:0007669"/>
    <property type="project" value="InterPro"/>
</dbReference>
<dbReference type="VEuPathDB" id="FungiDB:SPPG_02995"/>
<proteinExistence type="inferred from homology"/>
<dbReference type="InterPro" id="IPR050168">
    <property type="entry name" value="AAA_ATPase_domain"/>
</dbReference>
<accession>A0A0L0HN70</accession>
<dbReference type="SUPFAM" id="SSF52540">
    <property type="entry name" value="P-loop containing nucleoside triphosphate hydrolases"/>
    <property type="match status" value="2"/>
</dbReference>
<evidence type="ECO:0000313" key="8">
    <source>
        <dbReference type="Proteomes" id="UP000053201"/>
    </source>
</evidence>
<dbReference type="Gene3D" id="3.40.50.300">
    <property type="entry name" value="P-loop containing nucleotide triphosphate hydrolases"/>
    <property type="match status" value="2"/>
</dbReference>
<keyword evidence="4" id="KW-0175">Coiled coil</keyword>
<evidence type="ECO:0000256" key="3">
    <source>
        <dbReference type="ARBA" id="ARBA00022840"/>
    </source>
</evidence>
<dbReference type="InParanoid" id="A0A0L0HN70"/>
<dbReference type="RefSeq" id="XP_016610576.1">
    <property type="nucleotide sequence ID" value="XM_016751279.1"/>
</dbReference>
<evidence type="ECO:0000256" key="4">
    <source>
        <dbReference type="ARBA" id="ARBA00023054"/>
    </source>
</evidence>
<keyword evidence="3 5" id="KW-0067">ATP-binding</keyword>
<dbReference type="Gene3D" id="1.10.8.60">
    <property type="match status" value="2"/>
</dbReference>
<dbReference type="InterPro" id="IPR027417">
    <property type="entry name" value="P-loop_NTPase"/>
</dbReference>
<gene>
    <name evidence="7" type="ORF">SPPG_02995</name>
</gene>
<evidence type="ECO:0000256" key="1">
    <source>
        <dbReference type="ARBA" id="ARBA00006914"/>
    </source>
</evidence>
<keyword evidence="8" id="KW-1185">Reference proteome</keyword>
<dbReference type="PANTHER" id="PTHR23077:SF171">
    <property type="entry name" value="NUCLEAR VALOSIN-CONTAINING PROTEIN-LIKE"/>
    <property type="match status" value="1"/>
</dbReference>
<organism evidence="7 8">
    <name type="scientific">Spizellomyces punctatus (strain DAOM BR117)</name>
    <dbReference type="NCBI Taxonomy" id="645134"/>
    <lineage>
        <taxon>Eukaryota</taxon>
        <taxon>Fungi</taxon>
        <taxon>Fungi incertae sedis</taxon>
        <taxon>Chytridiomycota</taxon>
        <taxon>Chytridiomycota incertae sedis</taxon>
        <taxon>Chytridiomycetes</taxon>
        <taxon>Spizellomycetales</taxon>
        <taxon>Spizellomycetaceae</taxon>
        <taxon>Spizellomyces</taxon>
    </lineage>
</organism>
<dbReference type="PANTHER" id="PTHR23077">
    <property type="entry name" value="AAA-FAMILY ATPASE"/>
    <property type="match status" value="1"/>
</dbReference>
<evidence type="ECO:0000313" key="7">
    <source>
        <dbReference type="EMBL" id="KND02537.1"/>
    </source>
</evidence>
<dbReference type="InterPro" id="IPR041569">
    <property type="entry name" value="AAA_lid_3"/>
</dbReference>
<protein>
    <recommendedName>
        <fullName evidence="6">AAA+ ATPase domain-containing protein</fullName>
    </recommendedName>
</protein>
<dbReference type="AlphaFoldDB" id="A0A0L0HN70"/>
<dbReference type="STRING" id="645134.A0A0L0HN70"/>
<sequence>MTIPSSSDTAFPVCAFGQAGKRLQEIFTCGFQRNNLFANLPVDSPRNVLVTGPSGSGKRSLTLELCRQFGVTPVVISSARLSLEYPGQMSKGIETLCNSATGDLPTAIIFQSIHDLFPSRNTDEEAYHAFTISMRGRQSHRKERTLIIATTADLDSVNESVKNSFEEHLSLELPTPTQRGELLKWLLSSPYNDPSFSVRQVADSCHAYTLADLATLCRRAVETARKRTDSSNLSNEPTPVTLRDSDFQQNLSSIKLAENRKRYDVSRMEAVRWTDVGGHSTVKRLLQESVVWFYQNTAAFARLGIQPSKGVLLYGPPGTGKTLLAKAVAFESGANFLPISISEIIKGEVGESEKAIARTFETARRCSPCIIFMDELEALFSRHDQMGQVGKKLFSQLVVEVDALDWQSSRIVLLGATNHPNSLDPALLRPGRIDRLIAVRPPSASERVDILQTLASKIPFEKDLDWSGIAARTRGKTGADLKELVRRAGLAALNRTTLDGQPTVQMCDFEDALRTPQFRQPS</sequence>
<dbReference type="GeneID" id="27686543"/>
<comment type="similarity">
    <text evidence="1 5">Belongs to the AAA ATPase family.</text>
</comment>
<dbReference type="OMA" id="SHVGESE"/>
<keyword evidence="2 5" id="KW-0547">Nucleotide-binding</keyword>
<dbReference type="InterPro" id="IPR003593">
    <property type="entry name" value="AAA+_ATPase"/>
</dbReference>
<dbReference type="Pfam" id="PF00004">
    <property type="entry name" value="AAA"/>
    <property type="match status" value="2"/>
</dbReference>
<dbReference type="InterPro" id="IPR003959">
    <property type="entry name" value="ATPase_AAA_core"/>
</dbReference>
<evidence type="ECO:0000256" key="5">
    <source>
        <dbReference type="RuleBase" id="RU003651"/>
    </source>
</evidence>
<feature type="domain" description="AAA+ ATPase" evidence="6">
    <location>
        <begin position="44"/>
        <end position="175"/>
    </location>
</feature>
<dbReference type="SMART" id="SM00382">
    <property type="entry name" value="AAA"/>
    <property type="match status" value="2"/>
</dbReference>
<dbReference type="InterPro" id="IPR003960">
    <property type="entry name" value="ATPase_AAA_CS"/>
</dbReference>
<dbReference type="eggNOG" id="KOG0730">
    <property type="taxonomic scope" value="Eukaryota"/>
</dbReference>
<dbReference type="Proteomes" id="UP000053201">
    <property type="component" value="Unassembled WGS sequence"/>
</dbReference>
<dbReference type="GO" id="GO:0005524">
    <property type="term" value="F:ATP binding"/>
    <property type="evidence" value="ECO:0007669"/>
    <property type="project" value="UniProtKB-KW"/>
</dbReference>
<name>A0A0L0HN70_SPIPD</name>
<dbReference type="Pfam" id="PF17862">
    <property type="entry name" value="AAA_lid_3"/>
    <property type="match status" value="1"/>
</dbReference>
<evidence type="ECO:0000259" key="6">
    <source>
        <dbReference type="SMART" id="SM00382"/>
    </source>
</evidence>
<evidence type="ECO:0000256" key="2">
    <source>
        <dbReference type="ARBA" id="ARBA00022741"/>
    </source>
</evidence>